<name>A0A453RQV9_AEGTS</name>
<keyword evidence="1" id="KW-0862">Zinc</keyword>
<dbReference type="InterPro" id="IPR001841">
    <property type="entry name" value="Znf_RING"/>
</dbReference>
<dbReference type="Pfam" id="PF13639">
    <property type="entry name" value="zf-RING_2"/>
    <property type="match status" value="1"/>
</dbReference>
<feature type="domain" description="RING-type" evidence="3">
    <location>
        <begin position="209"/>
        <end position="246"/>
    </location>
</feature>
<dbReference type="PANTHER" id="PTHR47530">
    <property type="entry name" value="E3 UBIQUITIN LIGASE BIG BROTHER-RELATED"/>
    <property type="match status" value="1"/>
</dbReference>
<evidence type="ECO:0000256" key="1">
    <source>
        <dbReference type="PROSITE-ProRule" id="PRU00175"/>
    </source>
</evidence>
<reference evidence="5" key="1">
    <citation type="journal article" date="2014" name="Science">
        <title>Ancient hybridizations among the ancestral genomes of bread wheat.</title>
        <authorList>
            <consortium name="International Wheat Genome Sequencing Consortium,"/>
            <person name="Marcussen T."/>
            <person name="Sandve S.R."/>
            <person name="Heier L."/>
            <person name="Spannagl M."/>
            <person name="Pfeifer M."/>
            <person name="Jakobsen K.S."/>
            <person name="Wulff B.B."/>
            <person name="Steuernagel B."/>
            <person name="Mayer K.F."/>
            <person name="Olsen O.A."/>
        </authorList>
    </citation>
    <scope>NUCLEOTIDE SEQUENCE [LARGE SCALE GENOMIC DNA]</scope>
    <source>
        <strain evidence="5">cv. AL8/78</strain>
    </source>
</reference>
<sequence length="257" mass="28499">GRPRPRARPPGAGKRPDLPGSVPPPMLRGLINLGLPRSVPQERAYMMLSAHGGDGSEYDASDAGSYDYYDEEEEGIEGDEGSDYEEEGDEDEEVGEAEGPELDPARYEDDEAYARALQDAEEREVAQRLMALAGITDWEEMEHDVEDEEDGDSDAWEDVDPDEYSYEELVALGEVVGTESRGVSANTLASLPLVTYQAEDNQDSNMEQCVICRVEFEEGESLVALPCKHSYHSDCINQWLQLNKACMMPILMKSCFA</sequence>
<evidence type="ECO:0000256" key="2">
    <source>
        <dbReference type="SAM" id="MobiDB-lite"/>
    </source>
</evidence>
<keyword evidence="1" id="KW-0863">Zinc-finger</keyword>
<reference evidence="5" key="2">
    <citation type="journal article" date="2017" name="Nat. Plants">
        <title>The Aegilops tauschii genome reveals multiple impacts of transposons.</title>
        <authorList>
            <person name="Zhao G."/>
            <person name="Zou C."/>
            <person name="Li K."/>
            <person name="Wang K."/>
            <person name="Li T."/>
            <person name="Gao L."/>
            <person name="Zhang X."/>
            <person name="Wang H."/>
            <person name="Yang Z."/>
            <person name="Liu X."/>
            <person name="Jiang W."/>
            <person name="Mao L."/>
            <person name="Kong X."/>
            <person name="Jiao Y."/>
            <person name="Jia J."/>
        </authorList>
    </citation>
    <scope>NUCLEOTIDE SEQUENCE [LARGE SCALE GENOMIC DNA]</scope>
    <source>
        <strain evidence="5">cv. AL8/78</strain>
    </source>
</reference>
<evidence type="ECO:0000313" key="4">
    <source>
        <dbReference type="EnsemblPlants" id="AET7Gv20664400.5"/>
    </source>
</evidence>
<organism evidence="4 5">
    <name type="scientific">Aegilops tauschii subsp. strangulata</name>
    <name type="common">Goatgrass</name>
    <dbReference type="NCBI Taxonomy" id="200361"/>
    <lineage>
        <taxon>Eukaryota</taxon>
        <taxon>Viridiplantae</taxon>
        <taxon>Streptophyta</taxon>
        <taxon>Embryophyta</taxon>
        <taxon>Tracheophyta</taxon>
        <taxon>Spermatophyta</taxon>
        <taxon>Magnoliopsida</taxon>
        <taxon>Liliopsida</taxon>
        <taxon>Poales</taxon>
        <taxon>Poaceae</taxon>
        <taxon>BOP clade</taxon>
        <taxon>Pooideae</taxon>
        <taxon>Triticodae</taxon>
        <taxon>Triticeae</taxon>
        <taxon>Triticinae</taxon>
        <taxon>Aegilops</taxon>
    </lineage>
</organism>
<evidence type="ECO:0000313" key="5">
    <source>
        <dbReference type="Proteomes" id="UP000015105"/>
    </source>
</evidence>
<feature type="compositionally biased region" description="Acidic residues" evidence="2">
    <location>
        <begin position="68"/>
        <end position="101"/>
    </location>
</feature>
<keyword evidence="1" id="KW-0479">Metal-binding</keyword>
<feature type="region of interest" description="Disordered" evidence="2">
    <location>
        <begin position="138"/>
        <end position="157"/>
    </location>
</feature>
<dbReference type="InterPro" id="IPR013083">
    <property type="entry name" value="Znf_RING/FYVE/PHD"/>
</dbReference>
<dbReference type="Proteomes" id="UP000015105">
    <property type="component" value="Chromosome 7D"/>
</dbReference>
<reference evidence="4" key="4">
    <citation type="submission" date="2019-03" db="UniProtKB">
        <authorList>
            <consortium name="EnsemblPlants"/>
        </authorList>
    </citation>
    <scope>IDENTIFICATION</scope>
</reference>
<evidence type="ECO:0000259" key="3">
    <source>
        <dbReference type="PROSITE" id="PS50089"/>
    </source>
</evidence>
<dbReference type="InterPro" id="IPR043312">
    <property type="entry name" value="AtBBR-like"/>
</dbReference>
<reference evidence="4" key="5">
    <citation type="journal article" date="2021" name="G3 (Bethesda)">
        <title>Aegilops tauschii genome assembly Aet v5.0 features greater sequence contiguity and improved annotation.</title>
        <authorList>
            <person name="Wang L."/>
            <person name="Zhu T."/>
            <person name="Rodriguez J.C."/>
            <person name="Deal K.R."/>
            <person name="Dubcovsky J."/>
            <person name="McGuire P.E."/>
            <person name="Lux T."/>
            <person name="Spannagl M."/>
            <person name="Mayer K.F.X."/>
            <person name="Baldrich P."/>
            <person name="Meyers B.C."/>
            <person name="Huo N."/>
            <person name="Gu Y.Q."/>
            <person name="Zhou H."/>
            <person name="Devos K.M."/>
            <person name="Bennetzen J.L."/>
            <person name="Unver T."/>
            <person name="Budak H."/>
            <person name="Gulick P.J."/>
            <person name="Galiba G."/>
            <person name="Kalapos B."/>
            <person name="Nelson D.R."/>
            <person name="Li P."/>
            <person name="You F.M."/>
            <person name="Luo M.C."/>
            <person name="Dvorak J."/>
        </authorList>
    </citation>
    <scope>NUCLEOTIDE SEQUENCE [LARGE SCALE GENOMIC DNA]</scope>
    <source>
        <strain evidence="4">cv. AL8/78</strain>
    </source>
</reference>
<dbReference type="EnsemblPlants" id="AET7Gv20664400.5">
    <property type="protein sequence ID" value="AET7Gv20664400.5"/>
    <property type="gene ID" value="AET7Gv20664400"/>
</dbReference>
<dbReference type="GO" id="GO:0008270">
    <property type="term" value="F:zinc ion binding"/>
    <property type="evidence" value="ECO:0007669"/>
    <property type="project" value="UniProtKB-KW"/>
</dbReference>
<accession>A0A453RQV9</accession>
<dbReference type="SUPFAM" id="SSF57850">
    <property type="entry name" value="RING/U-box"/>
    <property type="match status" value="1"/>
</dbReference>
<dbReference type="PANTHER" id="PTHR47530:SF3">
    <property type="entry name" value="OS08G0548300 PROTEIN"/>
    <property type="match status" value="1"/>
</dbReference>
<feature type="region of interest" description="Disordered" evidence="2">
    <location>
        <begin position="1"/>
        <end position="29"/>
    </location>
</feature>
<dbReference type="Gramene" id="AET7Gv20664400.5">
    <property type="protein sequence ID" value="AET7Gv20664400.5"/>
    <property type="gene ID" value="AET7Gv20664400"/>
</dbReference>
<dbReference type="AlphaFoldDB" id="A0A453RQV9"/>
<feature type="region of interest" description="Disordered" evidence="2">
    <location>
        <begin position="48"/>
        <end position="106"/>
    </location>
</feature>
<dbReference type="FunFam" id="3.30.40.10:FF:000417">
    <property type="entry name" value="E3 ubiquitin ligase BIG BROTHER-related"/>
    <property type="match status" value="1"/>
</dbReference>
<keyword evidence="5" id="KW-1185">Reference proteome</keyword>
<dbReference type="PROSITE" id="PS50089">
    <property type="entry name" value="ZF_RING_2"/>
    <property type="match status" value="1"/>
</dbReference>
<protein>
    <recommendedName>
        <fullName evidence="3">RING-type domain-containing protein</fullName>
    </recommendedName>
</protein>
<reference evidence="4" key="3">
    <citation type="journal article" date="2017" name="Nature">
        <title>Genome sequence of the progenitor of the wheat D genome Aegilops tauschii.</title>
        <authorList>
            <person name="Luo M.C."/>
            <person name="Gu Y.Q."/>
            <person name="Puiu D."/>
            <person name="Wang H."/>
            <person name="Twardziok S.O."/>
            <person name="Deal K.R."/>
            <person name="Huo N."/>
            <person name="Zhu T."/>
            <person name="Wang L."/>
            <person name="Wang Y."/>
            <person name="McGuire P.E."/>
            <person name="Liu S."/>
            <person name="Long H."/>
            <person name="Ramasamy R.K."/>
            <person name="Rodriguez J.C."/>
            <person name="Van S.L."/>
            <person name="Yuan L."/>
            <person name="Wang Z."/>
            <person name="Xia Z."/>
            <person name="Xiao L."/>
            <person name="Anderson O.D."/>
            <person name="Ouyang S."/>
            <person name="Liang Y."/>
            <person name="Zimin A.V."/>
            <person name="Pertea G."/>
            <person name="Qi P."/>
            <person name="Bennetzen J.L."/>
            <person name="Dai X."/>
            <person name="Dawson M.W."/>
            <person name="Muller H.G."/>
            <person name="Kugler K."/>
            <person name="Rivarola-Duarte L."/>
            <person name="Spannagl M."/>
            <person name="Mayer K.F.X."/>
            <person name="Lu F.H."/>
            <person name="Bevan M.W."/>
            <person name="Leroy P."/>
            <person name="Li P."/>
            <person name="You F.M."/>
            <person name="Sun Q."/>
            <person name="Liu Z."/>
            <person name="Lyons E."/>
            <person name="Wicker T."/>
            <person name="Salzberg S.L."/>
            <person name="Devos K.M."/>
            <person name="Dvorak J."/>
        </authorList>
    </citation>
    <scope>NUCLEOTIDE SEQUENCE [LARGE SCALE GENOMIC DNA]</scope>
    <source>
        <strain evidence="4">cv. AL8/78</strain>
    </source>
</reference>
<proteinExistence type="predicted"/>
<dbReference type="Gene3D" id="3.30.40.10">
    <property type="entry name" value="Zinc/RING finger domain, C3HC4 (zinc finger)"/>
    <property type="match status" value="1"/>
</dbReference>